<feature type="modified residue" description="4-aspartylphosphate" evidence="3 5">
    <location>
        <position position="58"/>
    </location>
</feature>
<accession>A0A0X1KTI4</accession>
<dbReference type="InterPro" id="IPR001789">
    <property type="entry name" value="Sig_transdc_resp-reg_receiver"/>
</dbReference>
<evidence type="ECO:0000256" key="5">
    <source>
        <dbReference type="PROSITE-ProRule" id="PRU00169"/>
    </source>
</evidence>
<keyword evidence="3 4" id="KW-0145">Chemotaxis</keyword>
<comment type="catalytic activity">
    <reaction evidence="3">
        <text>L-glutaminyl-[protein] + H2O = L-glutamyl-[protein] + NH4(+)</text>
        <dbReference type="Rhea" id="RHEA:16441"/>
        <dbReference type="Rhea" id="RHEA-COMP:10207"/>
        <dbReference type="Rhea" id="RHEA-COMP:10208"/>
        <dbReference type="ChEBI" id="CHEBI:15377"/>
        <dbReference type="ChEBI" id="CHEBI:28938"/>
        <dbReference type="ChEBI" id="CHEBI:29973"/>
        <dbReference type="ChEBI" id="CHEBI:30011"/>
        <dbReference type="EC" id="3.5.1.44"/>
    </reaction>
</comment>
<evidence type="ECO:0000259" key="6">
    <source>
        <dbReference type="PROSITE" id="PS50110"/>
    </source>
</evidence>
<evidence type="ECO:0000313" key="9">
    <source>
        <dbReference type="Proteomes" id="UP000077469"/>
    </source>
</evidence>
<keyword evidence="3 5" id="KW-0597">Phosphoprotein</keyword>
<organism evidence="8 9">
    <name type="scientific">Pseudothermotoga hypogea DSM 11164 = NBRC 106472</name>
    <dbReference type="NCBI Taxonomy" id="1123384"/>
    <lineage>
        <taxon>Bacteria</taxon>
        <taxon>Thermotogati</taxon>
        <taxon>Thermotogota</taxon>
        <taxon>Thermotogae</taxon>
        <taxon>Thermotogales</taxon>
        <taxon>Thermotogaceae</taxon>
        <taxon>Pseudothermotoga</taxon>
    </lineage>
</organism>
<sequence length="346" mass="37727">MAQTKIRVVVVDDSAFMRMVLKDIIDSQPDMQVVGVAKDGLEALQLIEEKKPDVVTLDVEMPRMNGIEVLKRIAQRYPVRVIMVSSLTEEGADITITALTLGAVDFLTKPSGSISLTFREVADTLVSKIRNAMLVDPKSVLTKKIARPTVARIKMPLLGNKAVVIGASTGGPRSLDVIVPALPEDFPAPIFLVQHMPPVFTKSLAMRLNSISKVRVKEAEDGEPVNKGTVYVAPGDFHLGVRTMNSTVQLYLDRSDKINNVRPAVDFTLTKVAEIYKSNTIAVILTGMGRDGTKGAFMVKYYGGKVIAEHESTCVVYGMPKAVVEEGYADYILPADKIAEKLVELV</sequence>
<feature type="domain" description="Response regulatory" evidence="6">
    <location>
        <begin position="7"/>
        <end position="124"/>
    </location>
</feature>
<dbReference type="AlphaFoldDB" id="A0A0X1KTI4"/>
<dbReference type="OrthoDB" id="9793421at2"/>
<dbReference type="SMART" id="SM00448">
    <property type="entry name" value="REC"/>
    <property type="match status" value="1"/>
</dbReference>
<dbReference type="Proteomes" id="UP000077469">
    <property type="component" value="Chromosome"/>
</dbReference>
<dbReference type="InterPro" id="IPR000673">
    <property type="entry name" value="Sig_transdc_resp-reg_Me-estase"/>
</dbReference>
<reference evidence="8 9" key="1">
    <citation type="submission" date="2014-01" db="EMBL/GenBank/DDBJ databases">
        <title>Genome sequencing of Thermotog hypogea.</title>
        <authorList>
            <person name="Zhang X."/>
            <person name="Alvare G."/>
            <person name="Fristensky B."/>
            <person name="Chen L."/>
            <person name="Suen T."/>
            <person name="Chen Q."/>
            <person name="Ma K."/>
        </authorList>
    </citation>
    <scope>NUCLEOTIDE SEQUENCE [LARGE SCALE GENOMIC DNA]</scope>
    <source>
        <strain evidence="8 9">DSM 11164</strain>
    </source>
</reference>
<dbReference type="PATRIC" id="fig|1123384.7.peg.2123"/>
<dbReference type="GO" id="GO:0005737">
    <property type="term" value="C:cytoplasm"/>
    <property type="evidence" value="ECO:0007669"/>
    <property type="project" value="UniProtKB-SubCell"/>
</dbReference>
<dbReference type="Pfam" id="PF01339">
    <property type="entry name" value="CheB_methylest"/>
    <property type="match status" value="1"/>
</dbReference>
<feature type="domain" description="CheB-type methylesterase" evidence="7">
    <location>
        <begin position="156"/>
        <end position="346"/>
    </location>
</feature>
<feature type="active site" evidence="3 4">
    <location>
        <position position="195"/>
    </location>
</feature>
<dbReference type="EMBL" id="CP007141">
    <property type="protein sequence ID" value="AJC74551.1"/>
    <property type="molecule type" value="Genomic_DNA"/>
</dbReference>
<proteinExistence type="inferred from homology"/>
<feature type="active site" evidence="3 4">
    <location>
        <position position="291"/>
    </location>
</feature>
<dbReference type="GO" id="GO:0008984">
    <property type="term" value="F:protein-glutamate methylesterase activity"/>
    <property type="evidence" value="ECO:0007669"/>
    <property type="project" value="UniProtKB-UniRule"/>
</dbReference>
<dbReference type="STRING" id="1123384.AJ81_10585"/>
<comment type="domain">
    <text evidence="3">Contains a C-terminal catalytic domain, and an N-terminal region which modulates catalytic activity.</text>
</comment>
<dbReference type="PIRSF" id="PIRSF000876">
    <property type="entry name" value="RR_chemtxs_CheB"/>
    <property type="match status" value="1"/>
</dbReference>
<dbReference type="InterPro" id="IPR035909">
    <property type="entry name" value="CheB_C"/>
</dbReference>
<evidence type="ECO:0000259" key="7">
    <source>
        <dbReference type="PROSITE" id="PS50122"/>
    </source>
</evidence>
<keyword evidence="3" id="KW-0963">Cytoplasm</keyword>
<evidence type="ECO:0000256" key="2">
    <source>
        <dbReference type="ARBA" id="ARBA00048267"/>
    </source>
</evidence>
<name>A0A0X1KTI4_9THEM</name>
<dbReference type="CDD" id="cd17541">
    <property type="entry name" value="REC_CheB-like"/>
    <property type="match status" value="1"/>
</dbReference>
<dbReference type="GO" id="GO:0000156">
    <property type="term" value="F:phosphorelay response regulator activity"/>
    <property type="evidence" value="ECO:0007669"/>
    <property type="project" value="InterPro"/>
</dbReference>
<dbReference type="SUPFAM" id="SSF52172">
    <property type="entry name" value="CheY-like"/>
    <property type="match status" value="1"/>
</dbReference>
<dbReference type="Pfam" id="PF00072">
    <property type="entry name" value="Response_reg"/>
    <property type="match status" value="1"/>
</dbReference>
<evidence type="ECO:0000256" key="4">
    <source>
        <dbReference type="PROSITE-ProRule" id="PRU00050"/>
    </source>
</evidence>
<comment type="similarity">
    <text evidence="3">Belongs to the CheB family.</text>
</comment>
<dbReference type="CDD" id="cd16432">
    <property type="entry name" value="CheB_Rec"/>
    <property type="match status" value="1"/>
</dbReference>
<feature type="active site" evidence="3 4">
    <location>
        <position position="168"/>
    </location>
</feature>
<dbReference type="NCBIfam" id="NF001965">
    <property type="entry name" value="PRK00742.1"/>
    <property type="match status" value="1"/>
</dbReference>
<dbReference type="PROSITE" id="PS50122">
    <property type="entry name" value="CHEB"/>
    <property type="match status" value="1"/>
</dbReference>
<evidence type="ECO:0000313" key="8">
    <source>
        <dbReference type="EMBL" id="AJC74551.1"/>
    </source>
</evidence>
<dbReference type="Gene3D" id="3.40.50.180">
    <property type="entry name" value="Methylesterase CheB, C-terminal domain"/>
    <property type="match status" value="1"/>
</dbReference>
<protein>
    <recommendedName>
        <fullName evidence="3">Protein-glutamate methylesterase/protein-glutamine glutaminase</fullName>
        <ecNumber evidence="3">3.1.1.61</ecNumber>
        <ecNumber evidence="3">3.5.1.44</ecNumber>
    </recommendedName>
</protein>
<keyword evidence="1 3" id="KW-0378">Hydrolase</keyword>
<keyword evidence="9" id="KW-1185">Reference proteome</keyword>
<dbReference type="EC" id="3.5.1.44" evidence="3"/>
<dbReference type="HAMAP" id="MF_00099">
    <property type="entry name" value="CheB_chemtxs"/>
    <property type="match status" value="1"/>
</dbReference>
<dbReference type="PANTHER" id="PTHR42872:SF3">
    <property type="entry name" value="PROTEIN-GLUTAMATE METHYLESTERASE_PROTEIN-GLUTAMINE GLUTAMINASE 1"/>
    <property type="match status" value="1"/>
</dbReference>
<dbReference type="PROSITE" id="PS50110">
    <property type="entry name" value="RESPONSE_REGULATORY"/>
    <property type="match status" value="1"/>
</dbReference>
<dbReference type="PANTHER" id="PTHR42872">
    <property type="entry name" value="PROTEIN-GLUTAMATE METHYLESTERASE/PROTEIN-GLUTAMINE GLUTAMINASE"/>
    <property type="match status" value="1"/>
</dbReference>
<dbReference type="EC" id="3.1.1.61" evidence="3"/>
<comment type="catalytic activity">
    <reaction evidence="2 3">
        <text>[protein]-L-glutamate 5-O-methyl ester + H2O = L-glutamyl-[protein] + methanol + H(+)</text>
        <dbReference type="Rhea" id="RHEA:23236"/>
        <dbReference type="Rhea" id="RHEA-COMP:10208"/>
        <dbReference type="Rhea" id="RHEA-COMP:10311"/>
        <dbReference type="ChEBI" id="CHEBI:15377"/>
        <dbReference type="ChEBI" id="CHEBI:15378"/>
        <dbReference type="ChEBI" id="CHEBI:17790"/>
        <dbReference type="ChEBI" id="CHEBI:29973"/>
        <dbReference type="ChEBI" id="CHEBI:82795"/>
        <dbReference type="EC" id="3.1.1.61"/>
    </reaction>
</comment>
<comment type="subcellular location">
    <subcellularLocation>
        <location evidence="3">Cytoplasm</location>
    </subcellularLocation>
</comment>
<comment type="function">
    <text evidence="3">Involved in chemotaxis. Part of a chemotaxis signal transduction system that modulates chemotaxis in response to various stimuli. Catalyzes the demethylation of specific methylglutamate residues introduced into the chemoreceptors (methyl-accepting chemotaxis proteins or MCP) by CheR. Also mediates the irreversible deamidation of specific glutamine residues to glutamic acid.</text>
</comment>
<dbReference type="Gene3D" id="3.40.50.2300">
    <property type="match status" value="1"/>
</dbReference>
<dbReference type="InterPro" id="IPR008248">
    <property type="entry name" value="CheB-like"/>
</dbReference>
<dbReference type="PaxDb" id="1123384-AJ81_10585"/>
<dbReference type="SUPFAM" id="SSF52738">
    <property type="entry name" value="Methylesterase CheB, C-terminal domain"/>
    <property type="match status" value="1"/>
</dbReference>
<dbReference type="GO" id="GO:0006935">
    <property type="term" value="P:chemotaxis"/>
    <property type="evidence" value="ECO:0007669"/>
    <property type="project" value="UniProtKB-UniRule"/>
</dbReference>
<evidence type="ECO:0000256" key="1">
    <source>
        <dbReference type="ARBA" id="ARBA00022801"/>
    </source>
</evidence>
<dbReference type="GO" id="GO:0050568">
    <property type="term" value="F:protein-glutamine glutaminase activity"/>
    <property type="evidence" value="ECO:0007669"/>
    <property type="project" value="UniProtKB-UniRule"/>
</dbReference>
<comment type="PTM">
    <text evidence="3">Phosphorylated by CheA. Phosphorylation of the N-terminal regulatory domain activates the methylesterase activity.</text>
</comment>
<gene>
    <name evidence="3" type="primary">cheB</name>
    <name evidence="8" type="ORF">AJ81_10585</name>
</gene>
<dbReference type="RefSeq" id="WP_031502810.1">
    <property type="nucleotide sequence ID" value="NC_022795.1"/>
</dbReference>
<dbReference type="KEGG" id="phy:AJ81_10585"/>
<evidence type="ECO:0000256" key="3">
    <source>
        <dbReference type="HAMAP-Rule" id="MF_00099"/>
    </source>
</evidence>
<dbReference type="InterPro" id="IPR011006">
    <property type="entry name" value="CheY-like_superfamily"/>
</dbReference>